<organism evidence="7 8">
    <name type="scientific">Rhodocollybia butyracea</name>
    <dbReference type="NCBI Taxonomy" id="206335"/>
    <lineage>
        <taxon>Eukaryota</taxon>
        <taxon>Fungi</taxon>
        <taxon>Dikarya</taxon>
        <taxon>Basidiomycota</taxon>
        <taxon>Agaricomycotina</taxon>
        <taxon>Agaricomycetes</taxon>
        <taxon>Agaricomycetidae</taxon>
        <taxon>Agaricales</taxon>
        <taxon>Marasmiineae</taxon>
        <taxon>Omphalotaceae</taxon>
        <taxon>Rhodocollybia</taxon>
    </lineage>
</organism>
<accession>A0A9P5UCE2</accession>
<feature type="transmembrane region" description="Helical" evidence="6">
    <location>
        <begin position="59"/>
        <end position="80"/>
    </location>
</feature>
<dbReference type="OrthoDB" id="3900342at2759"/>
<evidence type="ECO:0000256" key="2">
    <source>
        <dbReference type="ARBA" id="ARBA00022448"/>
    </source>
</evidence>
<proteinExistence type="predicted"/>
<evidence type="ECO:0000313" key="8">
    <source>
        <dbReference type="Proteomes" id="UP000772434"/>
    </source>
</evidence>
<dbReference type="PIRSF" id="PIRSF006060">
    <property type="entry name" value="AA_transporter"/>
    <property type="match status" value="1"/>
</dbReference>
<dbReference type="GO" id="GO:0016020">
    <property type="term" value="C:membrane"/>
    <property type="evidence" value="ECO:0007669"/>
    <property type="project" value="UniProtKB-SubCell"/>
</dbReference>
<name>A0A9P5UCE2_9AGAR</name>
<protein>
    <submittedName>
        <fullName evidence="7">GABA permease</fullName>
    </submittedName>
</protein>
<gene>
    <name evidence="7" type="ORF">BDP27DRAFT_1487779</name>
</gene>
<reference evidence="7" key="1">
    <citation type="submission" date="2020-11" db="EMBL/GenBank/DDBJ databases">
        <authorList>
            <consortium name="DOE Joint Genome Institute"/>
            <person name="Ahrendt S."/>
            <person name="Riley R."/>
            <person name="Andreopoulos W."/>
            <person name="Labutti K."/>
            <person name="Pangilinan J."/>
            <person name="Ruiz-Duenas F.J."/>
            <person name="Barrasa J.M."/>
            <person name="Sanchez-Garcia M."/>
            <person name="Camarero S."/>
            <person name="Miyauchi S."/>
            <person name="Serrano A."/>
            <person name="Linde D."/>
            <person name="Babiker R."/>
            <person name="Drula E."/>
            <person name="Ayuso-Fernandez I."/>
            <person name="Pacheco R."/>
            <person name="Padilla G."/>
            <person name="Ferreira P."/>
            <person name="Barriuso J."/>
            <person name="Kellner H."/>
            <person name="Castanera R."/>
            <person name="Alfaro M."/>
            <person name="Ramirez L."/>
            <person name="Pisabarro A.G."/>
            <person name="Kuo A."/>
            <person name="Tritt A."/>
            <person name="Lipzen A."/>
            <person name="He G."/>
            <person name="Yan M."/>
            <person name="Ng V."/>
            <person name="Cullen D."/>
            <person name="Martin F."/>
            <person name="Rosso M.-N."/>
            <person name="Henrissat B."/>
            <person name="Hibbett D."/>
            <person name="Martinez A.T."/>
            <person name="Grigoriev I.V."/>
        </authorList>
    </citation>
    <scope>NUCLEOTIDE SEQUENCE</scope>
    <source>
        <strain evidence="7">AH 40177</strain>
    </source>
</reference>
<evidence type="ECO:0000313" key="7">
    <source>
        <dbReference type="EMBL" id="KAF9073083.1"/>
    </source>
</evidence>
<feature type="transmembrane region" description="Helical" evidence="6">
    <location>
        <begin position="178"/>
        <end position="197"/>
    </location>
</feature>
<dbReference type="Pfam" id="PF13520">
    <property type="entry name" value="AA_permease_2"/>
    <property type="match status" value="1"/>
</dbReference>
<keyword evidence="4 6" id="KW-1133">Transmembrane helix</keyword>
<keyword evidence="8" id="KW-1185">Reference proteome</keyword>
<dbReference type="Proteomes" id="UP000772434">
    <property type="component" value="Unassembled WGS sequence"/>
</dbReference>
<dbReference type="EMBL" id="JADNRY010000020">
    <property type="protein sequence ID" value="KAF9073083.1"/>
    <property type="molecule type" value="Genomic_DNA"/>
</dbReference>
<evidence type="ECO:0000256" key="4">
    <source>
        <dbReference type="ARBA" id="ARBA00022989"/>
    </source>
</evidence>
<feature type="transmembrane region" description="Helical" evidence="6">
    <location>
        <begin position="357"/>
        <end position="375"/>
    </location>
</feature>
<feature type="transmembrane region" description="Helical" evidence="6">
    <location>
        <begin position="302"/>
        <end position="325"/>
    </location>
</feature>
<feature type="transmembrane region" description="Helical" evidence="6">
    <location>
        <begin position="256"/>
        <end position="282"/>
    </location>
</feature>
<keyword evidence="2" id="KW-0813">Transport</keyword>
<evidence type="ECO:0000256" key="6">
    <source>
        <dbReference type="SAM" id="Phobius"/>
    </source>
</evidence>
<feature type="transmembrane region" description="Helical" evidence="6">
    <location>
        <begin position="381"/>
        <end position="406"/>
    </location>
</feature>
<dbReference type="GO" id="GO:0022857">
    <property type="term" value="F:transmembrane transporter activity"/>
    <property type="evidence" value="ECO:0007669"/>
    <property type="project" value="InterPro"/>
</dbReference>
<dbReference type="InterPro" id="IPR002293">
    <property type="entry name" value="AA/rel_permease1"/>
</dbReference>
<dbReference type="Gene3D" id="1.20.1740.10">
    <property type="entry name" value="Amino acid/polyamine transporter I"/>
    <property type="match status" value="1"/>
</dbReference>
<comment type="caution">
    <text evidence="7">The sequence shown here is derived from an EMBL/GenBank/DDBJ whole genome shotgun (WGS) entry which is preliminary data.</text>
</comment>
<sequence length="496" mass="55305">MQSNNEDIGVVRVSELDRKDMFRMGKHQEFKRNFRLLSTYSFATMIQAAWEFLLMKKTLFLMFFGVGFIVLSLAEMASMAPTSGGQYHWVSEFAPPEYQKFLSYLSGWMSTLSWQAGVASGAFLLGTRTIIQALIVINQPDYTAEGWKGTLLVFAIILIVYVVNVWAWKFIAPIQNLFLFLHVAGFIIIIVVLWTLAPHQSAHVVFTEFTSRSGWSNIGVSLMVGQITAMFCLLCSDGTAHMAEEVQDAGRHVPIAMVWAYIGNGVLGVIFYTTYLFAVVSVDDALDDPSGFPFIYVLRNTLSLRGVNALTSIILLPILASNISFTAATSRQTWAFARDHGPPCSNWISKVSDSKQIPSNSVALTCVITILLSLINIGSTVAFNVIISLQVAALMFSYGISISCILHRRLVHPELLPPAQWNLGRWGVLINAIGIAYVVFGFFWSFWPNSIPIDPMNFNWSVVIFLGVLLFCLVMYMVEGRKVYHGPVVIVIVQEK</sequence>
<dbReference type="PANTHER" id="PTHR45649:SF4">
    <property type="entry name" value="TRANSPORTER, PUTATIVE (EUROFUNG)-RELATED"/>
    <property type="match status" value="1"/>
</dbReference>
<comment type="subcellular location">
    <subcellularLocation>
        <location evidence="1">Membrane</location>
        <topology evidence="1">Multi-pass membrane protein</topology>
    </subcellularLocation>
</comment>
<dbReference type="PANTHER" id="PTHR45649">
    <property type="entry name" value="AMINO-ACID PERMEASE BAT1"/>
    <property type="match status" value="1"/>
</dbReference>
<evidence type="ECO:0000256" key="1">
    <source>
        <dbReference type="ARBA" id="ARBA00004141"/>
    </source>
</evidence>
<feature type="transmembrane region" description="Helical" evidence="6">
    <location>
        <begin position="146"/>
        <end position="166"/>
    </location>
</feature>
<feature type="transmembrane region" description="Helical" evidence="6">
    <location>
        <begin position="426"/>
        <end position="446"/>
    </location>
</feature>
<keyword evidence="5 6" id="KW-0472">Membrane</keyword>
<keyword evidence="3 6" id="KW-0812">Transmembrane</keyword>
<evidence type="ECO:0000256" key="5">
    <source>
        <dbReference type="ARBA" id="ARBA00023136"/>
    </source>
</evidence>
<evidence type="ECO:0000256" key="3">
    <source>
        <dbReference type="ARBA" id="ARBA00022692"/>
    </source>
</evidence>
<dbReference type="AlphaFoldDB" id="A0A9P5UCE2"/>
<feature type="transmembrane region" description="Helical" evidence="6">
    <location>
        <begin position="217"/>
        <end position="235"/>
    </location>
</feature>
<feature type="transmembrane region" description="Helical" evidence="6">
    <location>
        <begin position="458"/>
        <end position="478"/>
    </location>
</feature>